<reference evidence="4" key="1">
    <citation type="submission" date="2020-06" db="EMBL/GenBank/DDBJ databases">
        <authorList>
            <consortium name="Plant Systems Biology data submission"/>
        </authorList>
    </citation>
    <scope>NUCLEOTIDE SEQUENCE</scope>
    <source>
        <strain evidence="4">D6</strain>
    </source>
</reference>
<dbReference type="InterPro" id="IPR017853">
    <property type="entry name" value="GH"/>
</dbReference>
<feature type="signal peptide" evidence="2">
    <location>
        <begin position="1"/>
        <end position="23"/>
    </location>
</feature>
<evidence type="ECO:0000259" key="3">
    <source>
        <dbReference type="PROSITE" id="PS51910"/>
    </source>
</evidence>
<dbReference type="Proteomes" id="UP001153069">
    <property type="component" value="Unassembled WGS sequence"/>
</dbReference>
<evidence type="ECO:0000313" key="5">
    <source>
        <dbReference type="Proteomes" id="UP001153069"/>
    </source>
</evidence>
<evidence type="ECO:0000256" key="2">
    <source>
        <dbReference type="SAM" id="SignalP"/>
    </source>
</evidence>
<comment type="caution">
    <text evidence="4">The sequence shown here is derived from an EMBL/GenBank/DDBJ whole genome shotgun (WGS) entry which is preliminary data.</text>
</comment>
<evidence type="ECO:0000256" key="1">
    <source>
        <dbReference type="SAM" id="MobiDB-lite"/>
    </source>
</evidence>
<feature type="chain" id="PRO_5040139786" evidence="2">
    <location>
        <begin position="24"/>
        <end position="783"/>
    </location>
</feature>
<feature type="region of interest" description="Disordered" evidence="1">
    <location>
        <begin position="604"/>
        <end position="655"/>
    </location>
</feature>
<proteinExistence type="predicted"/>
<dbReference type="InterPro" id="IPR001223">
    <property type="entry name" value="Glyco_hydro18_cat"/>
</dbReference>
<dbReference type="SUPFAM" id="SSF51445">
    <property type="entry name" value="(Trans)glycosidases"/>
    <property type="match status" value="1"/>
</dbReference>
<dbReference type="GO" id="GO:0005975">
    <property type="term" value="P:carbohydrate metabolic process"/>
    <property type="evidence" value="ECO:0007669"/>
    <property type="project" value="InterPro"/>
</dbReference>
<dbReference type="PROSITE" id="PS51910">
    <property type="entry name" value="GH18_2"/>
    <property type="match status" value="1"/>
</dbReference>
<gene>
    <name evidence="4" type="ORF">SEMRO_789_G202660.1</name>
</gene>
<evidence type="ECO:0000313" key="4">
    <source>
        <dbReference type="EMBL" id="CAB9516523.1"/>
    </source>
</evidence>
<sequence length="783" mass="83028">MKFVSPLSVFFLSSSSSISVVSGHGYLKTPRSRNYVAKQDGVSWGGSNTDPAPEFCPQCLNRGGIVAACGKIGDHNYDYPPNAIGGVLPPNVQMVAKKGGSIDVDVVLTAHHKGHFSFYACPMVGGEVPTEDCFKSNPLEFEEDLLYGALQDPSHKDRAYIPPLTYDGIIDDTESAVPGTLYSYKMKLPPSIEGDLVLLQWHYLSANSCVHEGYGDYAFPSAWGDLGYEQLPLCGPLPADGDGVPEMFWNCAEIRVEGEEGAPTTLPAPAPAPTTFVPAPVPAPTTSSPLPPPSVLPSEGNTRMIAYLGNWQACPTAAQLAQYTHIVIAFAVSYTWAPNKNQCSPTCEIATPPICNNAANPSLLNDLRAQGKKIIVSFGGAGMGGSWAGDQNDCWEYCYGRESNVVAQLTSIVDDLGADGVDIDYEYFYEDNQNGSGFSKGTQAQNFLTQVTVGLRNSLAPNAIVTHAPMDVDMEPNTMYYQLLKDISFTLDFLMPQYYNGVTRPVVDGIDGTGAGSSSALVHYSTLVDDLFNGDATRMIFGFCISDCSGTGSNADANQAAELITSLAQHYSCNGGAFFWVAEADREGSWSSVVNQVMISSSTCSASTDSPTPIPPSTPNPTSRTQGTPTPTPTPTTQGTSAPSTSASTLLPTNSATGDLVVSSGSRCGVSELAARANCGSECSSNTDCAANEYCWNVQANLCGNRPGFRLCDDLPGKANGNARCGSNELLARETCGDSCSTNEDCHGPGEYCFATHLNSCDCVAEFGDGQRRRLLRGAFSSS</sequence>
<organism evidence="4 5">
    <name type="scientific">Seminavis robusta</name>
    <dbReference type="NCBI Taxonomy" id="568900"/>
    <lineage>
        <taxon>Eukaryota</taxon>
        <taxon>Sar</taxon>
        <taxon>Stramenopiles</taxon>
        <taxon>Ochrophyta</taxon>
        <taxon>Bacillariophyta</taxon>
        <taxon>Bacillariophyceae</taxon>
        <taxon>Bacillariophycidae</taxon>
        <taxon>Naviculales</taxon>
        <taxon>Naviculaceae</taxon>
        <taxon>Seminavis</taxon>
    </lineage>
</organism>
<feature type="domain" description="GH18" evidence="3">
    <location>
        <begin position="302"/>
        <end position="601"/>
    </location>
</feature>
<dbReference type="InterPro" id="IPR004302">
    <property type="entry name" value="Cellulose/chitin-bd_N"/>
</dbReference>
<name>A0A9N8HN17_9STRA</name>
<dbReference type="Pfam" id="PF03067">
    <property type="entry name" value="LPMO_10"/>
    <property type="match status" value="1"/>
</dbReference>
<protein>
    <submittedName>
        <fullName evidence="4">Chitin binding domain</fullName>
    </submittedName>
</protein>
<keyword evidence="5" id="KW-1185">Reference proteome</keyword>
<dbReference type="Pfam" id="PF00704">
    <property type="entry name" value="Glyco_hydro_18"/>
    <property type="match status" value="1"/>
</dbReference>
<dbReference type="EMBL" id="CAICTM010000788">
    <property type="protein sequence ID" value="CAB9516523.1"/>
    <property type="molecule type" value="Genomic_DNA"/>
</dbReference>
<dbReference type="Gene3D" id="3.20.20.80">
    <property type="entry name" value="Glycosidases"/>
    <property type="match status" value="1"/>
</dbReference>
<dbReference type="OrthoDB" id="43722at2759"/>
<accession>A0A9N8HN17</accession>
<keyword evidence="2" id="KW-0732">Signal</keyword>
<feature type="compositionally biased region" description="Low complexity" evidence="1">
    <location>
        <begin position="620"/>
        <end position="653"/>
    </location>
</feature>
<dbReference type="AlphaFoldDB" id="A0A9N8HN17"/>